<sequence length="583" mass="61109">MGTPNTPPTTASNSIDQASPTKSAATLSIRHVSGESTPPPTGPSRLHTNDQTSQNAAITTPHDTQWLTGTPLAIISSLIATAVFLMMLDASIISTAIPRITDTFHSLPDIGWYASIYQLSSAVLQPLSGRIYQRFPNKPSFLTFLFLFELGSLICGAASSSAMLIAGRAVAGMGSAGLVTGGLTIIAASAPLHKRAALVGVIMGVGQMGLAIGPLLGGVLTSYVSWRWCFYVNLPVGGLLVLGLGLASVPEQCPKPSARRVWRSLQSELDLPGLALLAPAAVQLLLALEWGGSRYSWGSVTVVGLFCGSAVAAWFWFLWNWFRGDAALMPVSLMRVRAVWTGAITHCLIMTGVFCASFFLPIYFQAVKGVTPMMSGVCVLASVLSQLVALPLAGRMVELTGYVIPFALFSAIAGAVSNGLYSTLSPATSTAQWIGYQVLNGFGRGVGMPMAVLAVQAALPPHDLAMGNAIIMFVQTLGTAITLAASDAIFEGSLEAELPLRAPRVNAAAVLAAGATHFREIVAESDLPGVVAAYAASVDRVFYLAAGASVVAAFSCLGLEWVDMREKERLSAGDDVPLEEYEG</sequence>
<dbReference type="Proteomes" id="UP001583172">
    <property type="component" value="Unassembled WGS sequence"/>
</dbReference>
<evidence type="ECO:0000256" key="5">
    <source>
        <dbReference type="ARBA" id="ARBA00023136"/>
    </source>
</evidence>
<keyword evidence="10" id="KW-1185">Reference proteome</keyword>
<feature type="transmembrane region" description="Helical" evidence="7">
    <location>
        <begin position="441"/>
        <end position="459"/>
    </location>
</feature>
<feature type="transmembrane region" description="Helical" evidence="7">
    <location>
        <begin position="72"/>
        <end position="98"/>
    </location>
</feature>
<feature type="transmembrane region" description="Helical" evidence="7">
    <location>
        <begin position="402"/>
        <end position="421"/>
    </location>
</feature>
<feature type="domain" description="Major facilitator superfamily (MFS) profile" evidence="8">
    <location>
        <begin position="75"/>
        <end position="564"/>
    </location>
</feature>
<name>A0ABR3V8Q3_HUMIN</name>
<feature type="region of interest" description="Disordered" evidence="6">
    <location>
        <begin position="1"/>
        <end position="52"/>
    </location>
</feature>
<feature type="transmembrane region" description="Helical" evidence="7">
    <location>
        <begin position="230"/>
        <end position="249"/>
    </location>
</feature>
<feature type="compositionally biased region" description="Polar residues" evidence="6">
    <location>
        <begin position="11"/>
        <end position="26"/>
    </location>
</feature>
<proteinExistence type="inferred from homology"/>
<comment type="subcellular location">
    <subcellularLocation>
        <location evidence="1">Membrane</location>
        <topology evidence="1">Multi-pass membrane protein</topology>
    </subcellularLocation>
</comment>
<feature type="transmembrane region" description="Helical" evidence="7">
    <location>
        <begin position="471"/>
        <end position="490"/>
    </location>
</feature>
<feature type="transmembrane region" description="Helical" evidence="7">
    <location>
        <begin position="197"/>
        <end position="224"/>
    </location>
</feature>
<feature type="transmembrane region" description="Helical" evidence="7">
    <location>
        <begin position="541"/>
        <end position="562"/>
    </location>
</feature>
<dbReference type="PANTHER" id="PTHR23501:SF193">
    <property type="entry name" value="MULTIDRUG TRANSPORTER, PUTATIVE (AFU_ORTHOLOGUE AFUA_8G00940)-RELATED"/>
    <property type="match status" value="1"/>
</dbReference>
<dbReference type="Gene3D" id="1.20.1250.20">
    <property type="entry name" value="MFS general substrate transporter like domains"/>
    <property type="match status" value="2"/>
</dbReference>
<dbReference type="PROSITE" id="PS50850">
    <property type="entry name" value="MFS"/>
    <property type="match status" value="1"/>
</dbReference>
<dbReference type="EMBL" id="JAZGSY010000230">
    <property type="protein sequence ID" value="KAL1838214.1"/>
    <property type="molecule type" value="Genomic_DNA"/>
</dbReference>
<evidence type="ECO:0000313" key="10">
    <source>
        <dbReference type="Proteomes" id="UP001583172"/>
    </source>
</evidence>
<gene>
    <name evidence="9" type="ORF">VTJ49DRAFT_2941</name>
</gene>
<keyword evidence="4 7" id="KW-1133">Transmembrane helix</keyword>
<comment type="similarity">
    <text evidence="2">Belongs to the major facilitator superfamily. TCR/Tet family.</text>
</comment>
<protein>
    <recommendedName>
        <fullName evidence="8">Major facilitator superfamily (MFS) profile domain-containing protein</fullName>
    </recommendedName>
</protein>
<feature type="transmembrane region" description="Helical" evidence="7">
    <location>
        <begin position="269"/>
        <end position="288"/>
    </location>
</feature>
<keyword evidence="5 7" id="KW-0472">Membrane</keyword>
<feature type="transmembrane region" description="Helical" evidence="7">
    <location>
        <begin position="370"/>
        <end position="390"/>
    </location>
</feature>
<reference evidence="9 10" key="1">
    <citation type="journal article" date="2024" name="Commun. Biol.">
        <title>Comparative genomic analysis of thermophilic fungi reveals convergent evolutionary adaptations and gene losses.</title>
        <authorList>
            <person name="Steindorff A.S."/>
            <person name="Aguilar-Pontes M.V."/>
            <person name="Robinson A.J."/>
            <person name="Andreopoulos B."/>
            <person name="LaButti K."/>
            <person name="Kuo A."/>
            <person name="Mondo S."/>
            <person name="Riley R."/>
            <person name="Otillar R."/>
            <person name="Haridas S."/>
            <person name="Lipzen A."/>
            <person name="Grimwood J."/>
            <person name="Schmutz J."/>
            <person name="Clum A."/>
            <person name="Reid I.D."/>
            <person name="Moisan M.C."/>
            <person name="Butler G."/>
            <person name="Nguyen T.T.M."/>
            <person name="Dewar K."/>
            <person name="Conant G."/>
            <person name="Drula E."/>
            <person name="Henrissat B."/>
            <person name="Hansel C."/>
            <person name="Singer S."/>
            <person name="Hutchinson M.I."/>
            <person name="de Vries R.P."/>
            <person name="Natvig D.O."/>
            <person name="Powell A.J."/>
            <person name="Tsang A."/>
            <person name="Grigoriev I.V."/>
        </authorList>
    </citation>
    <scope>NUCLEOTIDE SEQUENCE [LARGE SCALE GENOMIC DNA]</scope>
    <source>
        <strain evidence="9 10">CBS 620.91</strain>
    </source>
</reference>
<feature type="transmembrane region" description="Helical" evidence="7">
    <location>
        <begin position="171"/>
        <end position="190"/>
    </location>
</feature>
<evidence type="ECO:0000313" key="9">
    <source>
        <dbReference type="EMBL" id="KAL1838214.1"/>
    </source>
</evidence>
<evidence type="ECO:0000256" key="7">
    <source>
        <dbReference type="SAM" id="Phobius"/>
    </source>
</evidence>
<evidence type="ECO:0000256" key="1">
    <source>
        <dbReference type="ARBA" id="ARBA00004141"/>
    </source>
</evidence>
<dbReference type="SUPFAM" id="SSF103473">
    <property type="entry name" value="MFS general substrate transporter"/>
    <property type="match status" value="2"/>
</dbReference>
<dbReference type="CDD" id="cd17502">
    <property type="entry name" value="MFS_Azr1_MDR_like"/>
    <property type="match status" value="1"/>
</dbReference>
<feature type="transmembrane region" description="Helical" evidence="7">
    <location>
        <begin position="343"/>
        <end position="364"/>
    </location>
</feature>
<evidence type="ECO:0000259" key="8">
    <source>
        <dbReference type="PROSITE" id="PS50850"/>
    </source>
</evidence>
<keyword evidence="3 7" id="KW-0812">Transmembrane</keyword>
<dbReference type="Pfam" id="PF07690">
    <property type="entry name" value="MFS_1"/>
    <property type="match status" value="1"/>
</dbReference>
<dbReference type="InterPro" id="IPR020846">
    <property type="entry name" value="MFS_dom"/>
</dbReference>
<evidence type="ECO:0000256" key="4">
    <source>
        <dbReference type="ARBA" id="ARBA00022989"/>
    </source>
</evidence>
<accession>A0ABR3V8Q3</accession>
<dbReference type="InterPro" id="IPR036259">
    <property type="entry name" value="MFS_trans_sf"/>
</dbReference>
<evidence type="ECO:0000256" key="6">
    <source>
        <dbReference type="SAM" id="MobiDB-lite"/>
    </source>
</evidence>
<feature type="transmembrane region" description="Helical" evidence="7">
    <location>
        <begin position="300"/>
        <end position="322"/>
    </location>
</feature>
<evidence type="ECO:0000256" key="2">
    <source>
        <dbReference type="ARBA" id="ARBA00007520"/>
    </source>
</evidence>
<comment type="caution">
    <text evidence="9">The sequence shown here is derived from an EMBL/GenBank/DDBJ whole genome shotgun (WGS) entry which is preliminary data.</text>
</comment>
<evidence type="ECO:0000256" key="3">
    <source>
        <dbReference type="ARBA" id="ARBA00022692"/>
    </source>
</evidence>
<organism evidence="9 10">
    <name type="scientific">Humicola insolens</name>
    <name type="common">Soft-rot fungus</name>
    <dbReference type="NCBI Taxonomy" id="85995"/>
    <lineage>
        <taxon>Eukaryota</taxon>
        <taxon>Fungi</taxon>
        <taxon>Dikarya</taxon>
        <taxon>Ascomycota</taxon>
        <taxon>Pezizomycotina</taxon>
        <taxon>Sordariomycetes</taxon>
        <taxon>Sordariomycetidae</taxon>
        <taxon>Sordariales</taxon>
        <taxon>Chaetomiaceae</taxon>
        <taxon>Mycothermus</taxon>
    </lineage>
</organism>
<feature type="transmembrane region" description="Helical" evidence="7">
    <location>
        <begin position="141"/>
        <end position="165"/>
    </location>
</feature>
<dbReference type="PANTHER" id="PTHR23501">
    <property type="entry name" value="MAJOR FACILITATOR SUPERFAMILY"/>
    <property type="match status" value="1"/>
</dbReference>
<feature type="compositionally biased region" description="Low complexity" evidence="6">
    <location>
        <begin position="1"/>
        <end position="10"/>
    </location>
</feature>
<dbReference type="InterPro" id="IPR011701">
    <property type="entry name" value="MFS"/>
</dbReference>